<gene>
    <name evidence="9" type="ORF">dnl_36710</name>
</gene>
<reference evidence="9" key="1">
    <citation type="journal article" date="2021" name="Microb. Physiol.">
        <title>Proteogenomic Insights into the Physiology of Marine, Sulfate-Reducing, Filamentous Desulfonema limicola and Desulfonema magnum.</title>
        <authorList>
            <person name="Schnaars V."/>
            <person name="Wohlbrand L."/>
            <person name="Scheve S."/>
            <person name="Hinrichs C."/>
            <person name="Reinhardt R."/>
            <person name="Rabus R."/>
        </authorList>
    </citation>
    <scope>NUCLEOTIDE SEQUENCE</scope>
    <source>
        <strain evidence="9">5ac10</strain>
    </source>
</reference>
<keyword evidence="7" id="KW-0812">Transmembrane</keyword>
<dbReference type="Pfam" id="PF01435">
    <property type="entry name" value="Peptidase_M48"/>
    <property type="match status" value="1"/>
</dbReference>
<dbReference type="Gene3D" id="3.30.2010.10">
    <property type="entry name" value="Metalloproteases ('zincins'), catalytic domain"/>
    <property type="match status" value="1"/>
</dbReference>
<dbReference type="Pfam" id="PF14559">
    <property type="entry name" value="TPR_19"/>
    <property type="match status" value="1"/>
</dbReference>
<keyword evidence="7" id="KW-1133">Transmembrane helix</keyword>
<dbReference type="InterPro" id="IPR011990">
    <property type="entry name" value="TPR-like_helical_dom_sf"/>
</dbReference>
<evidence type="ECO:0000256" key="2">
    <source>
        <dbReference type="ARBA" id="ARBA00022670"/>
    </source>
</evidence>
<dbReference type="GO" id="GO:0016020">
    <property type="term" value="C:membrane"/>
    <property type="evidence" value="ECO:0007669"/>
    <property type="project" value="TreeGrafter"/>
</dbReference>
<feature type="domain" description="Peptidase M48" evidence="8">
    <location>
        <begin position="80"/>
        <end position="261"/>
    </location>
</feature>
<name>A0A975B9R2_9BACT</name>
<keyword evidence="2" id="KW-0645">Protease</keyword>
<evidence type="ECO:0000256" key="1">
    <source>
        <dbReference type="ARBA" id="ARBA00001947"/>
    </source>
</evidence>
<evidence type="ECO:0000313" key="9">
    <source>
        <dbReference type="EMBL" id="QTA81339.1"/>
    </source>
</evidence>
<protein>
    <submittedName>
        <fullName evidence="9">Peptidase, M16 family</fullName>
    </submittedName>
</protein>
<keyword evidence="6" id="KW-0482">Metalloprotease</keyword>
<dbReference type="AlphaFoldDB" id="A0A975B9R2"/>
<evidence type="ECO:0000256" key="4">
    <source>
        <dbReference type="ARBA" id="ARBA00022801"/>
    </source>
</evidence>
<dbReference type="GO" id="GO:0051603">
    <property type="term" value="P:proteolysis involved in protein catabolic process"/>
    <property type="evidence" value="ECO:0007669"/>
    <property type="project" value="TreeGrafter"/>
</dbReference>
<keyword evidence="4" id="KW-0378">Hydrolase</keyword>
<dbReference type="KEGG" id="dli:dnl_36710"/>
<evidence type="ECO:0000313" key="10">
    <source>
        <dbReference type="Proteomes" id="UP000663720"/>
    </source>
</evidence>
<dbReference type="Gene3D" id="1.25.40.10">
    <property type="entry name" value="Tetratricopeptide repeat domain"/>
    <property type="match status" value="1"/>
</dbReference>
<evidence type="ECO:0000259" key="8">
    <source>
        <dbReference type="Pfam" id="PF01435"/>
    </source>
</evidence>
<proteinExistence type="predicted"/>
<sequence>MHKELTEQKQTSNREITRRDFLWLTSMSAAGFALGCAVNPVTGEKQFMLMSEQEEIQIDKQYAPHQFSSDYGITQDRTLNNYINQVGKGLVPHTHRKQMPYSFQVVNATYVNAYAFPGGTIAATRGILLKLNNEAELAALMGHELGHVNARHTASQMSKSQLTSAVLGGIQLAVSAKYAKYSDIAGQLGMVGAGLLLASYSRDNERQADDLGNLYMVQTGYSTQGHVGLMQMLNSLSKSKPGYTDVLFSTHPMSNERYSQAVENARTKYQASQNFPVNRERYMDNIASLRKIQEPVENIQKGESAMAQNKLADAQSFFQNALKKAPGDYVGLIMMSKCQIAQKKYSQAETYAAKAKQAYPQEPQAYHMSGFAKLQNKKYSAAFNEFDACDKALPGNPSLTFFKGYSMEGMKRQKDAAEYYNKYLQSVREGDYAKHAYESLVKWGYVKQQS</sequence>
<evidence type="ECO:0000256" key="6">
    <source>
        <dbReference type="ARBA" id="ARBA00023049"/>
    </source>
</evidence>
<dbReference type="InterPro" id="IPR051156">
    <property type="entry name" value="Mito/Outer_Membr_Metalloprot"/>
</dbReference>
<keyword evidence="5" id="KW-0862">Zinc</keyword>
<dbReference type="GO" id="GO:0046872">
    <property type="term" value="F:metal ion binding"/>
    <property type="evidence" value="ECO:0007669"/>
    <property type="project" value="UniProtKB-KW"/>
</dbReference>
<comment type="cofactor">
    <cofactor evidence="1">
        <name>Zn(2+)</name>
        <dbReference type="ChEBI" id="CHEBI:29105"/>
    </cofactor>
</comment>
<dbReference type="RefSeq" id="WP_246514725.1">
    <property type="nucleotide sequence ID" value="NZ_CP061799.1"/>
</dbReference>
<dbReference type="InterPro" id="IPR001915">
    <property type="entry name" value="Peptidase_M48"/>
</dbReference>
<dbReference type="EMBL" id="CP061799">
    <property type="protein sequence ID" value="QTA81339.1"/>
    <property type="molecule type" value="Genomic_DNA"/>
</dbReference>
<evidence type="ECO:0000256" key="3">
    <source>
        <dbReference type="ARBA" id="ARBA00022723"/>
    </source>
</evidence>
<dbReference type="GO" id="GO:0004222">
    <property type="term" value="F:metalloendopeptidase activity"/>
    <property type="evidence" value="ECO:0007669"/>
    <property type="project" value="InterPro"/>
</dbReference>
<keyword evidence="7" id="KW-0472">Membrane</keyword>
<dbReference type="Proteomes" id="UP000663720">
    <property type="component" value="Chromosome"/>
</dbReference>
<accession>A0A975B9R2</accession>
<organism evidence="9 10">
    <name type="scientific">Desulfonema limicola</name>
    <dbReference type="NCBI Taxonomy" id="45656"/>
    <lineage>
        <taxon>Bacteria</taxon>
        <taxon>Pseudomonadati</taxon>
        <taxon>Thermodesulfobacteriota</taxon>
        <taxon>Desulfobacteria</taxon>
        <taxon>Desulfobacterales</taxon>
        <taxon>Desulfococcaceae</taxon>
        <taxon>Desulfonema</taxon>
    </lineage>
</organism>
<evidence type="ECO:0000256" key="5">
    <source>
        <dbReference type="ARBA" id="ARBA00022833"/>
    </source>
</evidence>
<keyword evidence="3" id="KW-0479">Metal-binding</keyword>
<evidence type="ECO:0000256" key="7">
    <source>
        <dbReference type="SAM" id="Phobius"/>
    </source>
</evidence>
<dbReference type="PANTHER" id="PTHR22726:SF1">
    <property type="entry name" value="METALLOENDOPEPTIDASE OMA1, MITOCHONDRIAL"/>
    <property type="match status" value="1"/>
</dbReference>
<dbReference type="SUPFAM" id="SSF48452">
    <property type="entry name" value="TPR-like"/>
    <property type="match status" value="1"/>
</dbReference>
<dbReference type="PANTHER" id="PTHR22726">
    <property type="entry name" value="METALLOENDOPEPTIDASE OMA1"/>
    <property type="match status" value="1"/>
</dbReference>
<feature type="transmembrane region" description="Helical" evidence="7">
    <location>
        <begin position="21"/>
        <end position="41"/>
    </location>
</feature>
<keyword evidence="10" id="KW-1185">Reference proteome</keyword>